<dbReference type="EMBL" id="CYRY02003514">
    <property type="protein sequence ID" value="VCW68121.1"/>
    <property type="molecule type" value="Genomic_DNA"/>
</dbReference>
<dbReference type="Proteomes" id="UP000269945">
    <property type="component" value="Unassembled WGS sequence"/>
</dbReference>
<gene>
    <name evidence="2" type="ORF">BN2614_LOCUS4</name>
</gene>
<accession>A0A9X9LH65</accession>
<proteinExistence type="predicted"/>
<name>A0A9X9LH65_GULGU</name>
<sequence>MFVSRDRDRGVNNARSPPTKLRCTRSTHLSRNSSLYIPLLFKARIHTPLAPRYYTIPHYLASTRLSLCK</sequence>
<evidence type="ECO:0000313" key="2">
    <source>
        <dbReference type="EMBL" id="VCW68121.1"/>
    </source>
</evidence>
<dbReference type="AlphaFoldDB" id="A0A9X9LH65"/>
<comment type="caution">
    <text evidence="2">The sequence shown here is derived from an EMBL/GenBank/DDBJ whole genome shotgun (WGS) entry which is preliminary data.</text>
</comment>
<evidence type="ECO:0000313" key="3">
    <source>
        <dbReference type="Proteomes" id="UP000269945"/>
    </source>
</evidence>
<evidence type="ECO:0000256" key="1">
    <source>
        <dbReference type="SAM" id="MobiDB-lite"/>
    </source>
</evidence>
<feature type="compositionally biased region" description="Basic and acidic residues" evidence="1">
    <location>
        <begin position="1"/>
        <end position="10"/>
    </location>
</feature>
<keyword evidence="3" id="KW-1185">Reference proteome</keyword>
<feature type="region of interest" description="Disordered" evidence="1">
    <location>
        <begin position="1"/>
        <end position="24"/>
    </location>
</feature>
<protein>
    <submittedName>
        <fullName evidence="2">Uncharacterized protein</fullName>
    </submittedName>
</protein>
<reference evidence="2 3" key="1">
    <citation type="submission" date="2018-10" db="EMBL/GenBank/DDBJ databases">
        <authorList>
            <person name="Ekblom R."/>
            <person name="Jareborg N."/>
        </authorList>
    </citation>
    <scope>NUCLEOTIDE SEQUENCE [LARGE SCALE GENOMIC DNA]</scope>
    <source>
        <tissue evidence="2">Muscle</tissue>
    </source>
</reference>
<organism evidence="2 3">
    <name type="scientific">Gulo gulo</name>
    <name type="common">Wolverine</name>
    <name type="synonym">Gluton</name>
    <dbReference type="NCBI Taxonomy" id="48420"/>
    <lineage>
        <taxon>Eukaryota</taxon>
        <taxon>Metazoa</taxon>
        <taxon>Chordata</taxon>
        <taxon>Craniata</taxon>
        <taxon>Vertebrata</taxon>
        <taxon>Euteleostomi</taxon>
        <taxon>Mammalia</taxon>
        <taxon>Eutheria</taxon>
        <taxon>Laurasiatheria</taxon>
        <taxon>Carnivora</taxon>
        <taxon>Caniformia</taxon>
        <taxon>Musteloidea</taxon>
        <taxon>Mustelidae</taxon>
        <taxon>Guloninae</taxon>
        <taxon>Gulo</taxon>
    </lineage>
</organism>